<dbReference type="Pfam" id="PF25023">
    <property type="entry name" value="TEN_YD-shell"/>
    <property type="match status" value="1"/>
</dbReference>
<dbReference type="PANTHER" id="PTHR32305">
    <property type="match status" value="1"/>
</dbReference>
<dbReference type="EMBL" id="CP060711">
    <property type="protein sequence ID" value="QNN47083.1"/>
    <property type="molecule type" value="Genomic_DNA"/>
</dbReference>
<dbReference type="Gene3D" id="2.180.10.10">
    <property type="entry name" value="RHS repeat-associated core"/>
    <property type="match status" value="2"/>
</dbReference>
<evidence type="ECO:0000256" key="2">
    <source>
        <dbReference type="SAM" id="MobiDB-lite"/>
    </source>
</evidence>
<keyword evidence="5" id="KW-1185">Reference proteome</keyword>
<dbReference type="NCBIfam" id="TIGR03696">
    <property type="entry name" value="Rhs_assc_core"/>
    <property type="match status" value="1"/>
</dbReference>
<protein>
    <recommendedName>
        <fullName evidence="3">PKD/Chitinase domain-containing protein</fullName>
    </recommendedName>
</protein>
<reference evidence="4 5" key="1">
    <citation type="submission" date="2020-08" db="EMBL/GenBank/DDBJ databases">
        <title>Genome sequence of Thermomonas brevis KACC 16975T.</title>
        <authorList>
            <person name="Hyun D.-W."/>
            <person name="Bae J.-W."/>
        </authorList>
    </citation>
    <scope>NUCLEOTIDE SEQUENCE [LARGE SCALE GENOMIC DNA]</scope>
    <source>
        <strain evidence="4 5">KACC 16975</strain>
    </source>
</reference>
<organism evidence="4 5">
    <name type="scientific">Thermomonas brevis</name>
    <dbReference type="NCBI Taxonomy" id="215691"/>
    <lineage>
        <taxon>Bacteria</taxon>
        <taxon>Pseudomonadati</taxon>
        <taxon>Pseudomonadota</taxon>
        <taxon>Gammaproteobacteria</taxon>
        <taxon>Lysobacterales</taxon>
        <taxon>Lysobacteraceae</taxon>
        <taxon>Thermomonas</taxon>
    </lineage>
</organism>
<dbReference type="Gene3D" id="2.60.40.10">
    <property type="entry name" value="Immunoglobulins"/>
    <property type="match status" value="4"/>
</dbReference>
<sequence>MVEVYKDNVLLDAMPGDYLQAVLSNLSAGSYTFRAEASNDYGGTASTSQTLTISAPANVPPSVGLTSPSSGQSFTTGTAVTLSANASDSDGSIARVEFYVDGSKIGQDTSSPYSLSWTSTAGSHSVYARAVDNAGAATNSGTASITVTTPNVPPTVSLSSPANGQSFTTGTAVTLSANASDSDGSIARVEFYVDGSKIGQDTSSPYSLSWTSTAGSHSVYARAVDNAGAATNSGTASITVTTPNVPPTVSLSSPANGQSFTTGTAVTLSANASDSDGSIARVEFYVDGSKIGQDTSSPYSLSWTSTAGSHSVYARAVDNAGAATNSSTASITVANANVAPSITLTSPTTSQSFITGDTVTLSANASDSDGSIARVEFYVDGSKIGQDTSSPYSLNWTSTAGSHNIYARAVDNAGAATDSGSAAITVANPPVPPPASDSPTATPLPLSSGSFSKTEVITYYDDTAKWVLGQVASVTDVATGLVQSATSYDPATALPTATSAFGKPQSSMTYYADGTLATVKDGRNNTTTFSNWKRGIPQTIQYADGKSQTAVVNNAGWIESVTNEVAAKTCYSYDAMGRLSGITYPSETQDNVCNTSKWANTARSFVPVASAEYGIPAGHWRLTEATGNAVKITYYDGLWRPLLVREYDAGNVSGTERFTRTTYDANGRVDFQSYPSTSSSPSTGVWTFYDPLGRVTSASQDSELGPLTTTTEYLDGFRIRVTNPRGFQTVSSYLAYDQPTTDWPLTINAPNGASTTIARDVFGKPLSLARGGITRSYSYNANQELCLSVEPETGATLYSYDAAGNLASSASGLPASTACGASNTRTVYRSYDARNRLSTLTFPDGNGNQSRTYTNDGLPSTVTTSNGGNTVSNGYSYNKRRLLAGESQIPDTLQTAWSIGYGYNSLGQLVSETDPGSVTVNYTVNAFGQATGLTASVNGGAATPLASNASYYPNGALKQFTYGNGIIHTMTQNARQLPGRSTDGTVLDLATAFDANGNVASVTDYTGSARQSRTLGYDGLDRLTGASSPMFGTVAYRYDTADNLTRVWIDGGNLPRDHTYCYNTTTNRLDFVRNGTNCASSPAAITLAYDVQGNLSGKNGTAYAFDYGNRLRSTAGLTYRYDADGRRVRQDSAGSQLKYSYYAKDGRLVWQRDEPAGKRINNVYFAGSLLSEISRPIGTDTVTFSYFHTDALGSPIAKTNGAGTPIETSEYEPYGKLVNRANDDRAGYTGHVMDSASGLTYMQQRYYDPVCGCFLSVDPVTAYSNPIGAFSRYWYASNNPYKFKDPDGRQSRPGSSSEEYHEDYVPPPPPPEPKTLEPVVVTASPVTSTVKTLADSLGNFFGLKEQWLVSNGMWRGANGKMNSLSWQGNRWTGARSAVLRDAKQFARAGQALFAVSATISIVDGTQAAMNGDGYGVTKAGVDLGWGVAGAMGGPVGMFGAGVYGLASFGVQIPAVSQYTVEPMTNGMCSLSGNC</sequence>
<dbReference type="InterPro" id="IPR022385">
    <property type="entry name" value="Rhs_assc_core"/>
</dbReference>
<evidence type="ECO:0000313" key="4">
    <source>
        <dbReference type="EMBL" id="QNN47083.1"/>
    </source>
</evidence>
<feature type="region of interest" description="Disordered" evidence="2">
    <location>
        <begin position="1284"/>
        <end position="1316"/>
    </location>
</feature>
<feature type="region of interest" description="Disordered" evidence="2">
    <location>
        <begin position="842"/>
        <end position="869"/>
    </location>
</feature>
<dbReference type="InterPro" id="IPR056823">
    <property type="entry name" value="TEN-like_YD-shell"/>
</dbReference>
<dbReference type="KEGG" id="tbv:H9L17_02640"/>
<dbReference type="Proteomes" id="UP000515977">
    <property type="component" value="Chromosome"/>
</dbReference>
<feature type="domain" description="PKD/Chitinase" evidence="3">
    <location>
        <begin position="62"/>
        <end position="150"/>
    </location>
</feature>
<gene>
    <name evidence="4" type="ORF">H9L17_02640</name>
</gene>
<evidence type="ECO:0000259" key="3">
    <source>
        <dbReference type="SMART" id="SM00089"/>
    </source>
</evidence>
<evidence type="ECO:0000313" key="5">
    <source>
        <dbReference type="Proteomes" id="UP000515977"/>
    </source>
</evidence>
<dbReference type="InterPro" id="IPR050708">
    <property type="entry name" value="T6SS_VgrG/RHS"/>
</dbReference>
<name>A0A7G9QUQ8_9GAMM</name>
<keyword evidence="1" id="KW-0677">Repeat</keyword>
<dbReference type="InterPro" id="IPR013783">
    <property type="entry name" value="Ig-like_fold"/>
</dbReference>
<feature type="domain" description="PKD/Chitinase" evidence="3">
    <location>
        <begin position="250"/>
        <end position="336"/>
    </location>
</feature>
<dbReference type="SMART" id="SM00089">
    <property type="entry name" value="PKD"/>
    <property type="match status" value="4"/>
</dbReference>
<dbReference type="Pfam" id="PF17957">
    <property type="entry name" value="Big_7"/>
    <property type="match status" value="4"/>
</dbReference>
<dbReference type="RefSeq" id="WP_187570831.1">
    <property type="nucleotide sequence ID" value="NZ_CP060711.1"/>
</dbReference>
<dbReference type="PANTHER" id="PTHR32305:SF15">
    <property type="entry name" value="PROTEIN RHSA-RELATED"/>
    <property type="match status" value="1"/>
</dbReference>
<feature type="domain" description="PKD/Chitinase" evidence="3">
    <location>
        <begin position="157"/>
        <end position="243"/>
    </location>
</feature>
<accession>A0A7G9QUQ8</accession>
<proteinExistence type="predicted"/>
<evidence type="ECO:0000256" key="1">
    <source>
        <dbReference type="ARBA" id="ARBA00022737"/>
    </source>
</evidence>
<dbReference type="InterPro" id="IPR022409">
    <property type="entry name" value="PKD/Chitinase_dom"/>
</dbReference>
<feature type="domain" description="PKD/Chitinase" evidence="3">
    <location>
        <begin position="344"/>
        <end position="429"/>
    </location>
</feature>